<dbReference type="PANTHER" id="PTHR22807:SF53">
    <property type="entry name" value="RIBOSOMAL RNA SMALL SUBUNIT METHYLTRANSFERASE B-RELATED"/>
    <property type="match status" value="1"/>
</dbReference>
<dbReference type="OrthoDB" id="9810297at2"/>
<dbReference type="RefSeq" id="WP_127764956.1">
    <property type="nucleotide sequence ID" value="NZ_SADE01000001.1"/>
</dbReference>
<dbReference type="Gene3D" id="3.40.50.150">
    <property type="entry name" value="Vaccinia Virus protein VP39"/>
    <property type="match status" value="1"/>
</dbReference>
<dbReference type="PRINTS" id="PR02008">
    <property type="entry name" value="RCMTFAMILY"/>
</dbReference>
<evidence type="ECO:0000256" key="5">
    <source>
        <dbReference type="ARBA" id="ARBA00022884"/>
    </source>
</evidence>
<dbReference type="InterPro" id="IPR018314">
    <property type="entry name" value="RsmB/NOL1/NOP2-like_CS"/>
</dbReference>
<keyword evidence="5 6" id="KW-0694">RNA-binding</keyword>
<dbReference type="InterPro" id="IPR049560">
    <property type="entry name" value="MeTrfase_RsmB-F_NOP2_cat"/>
</dbReference>
<comment type="similarity">
    <text evidence="1 6">Belongs to the class I-like SAM-binding methyltransferase superfamily. RsmB/NOP family.</text>
</comment>
<evidence type="ECO:0000313" key="9">
    <source>
        <dbReference type="Proteomes" id="UP000287447"/>
    </source>
</evidence>
<dbReference type="GO" id="GO:0001510">
    <property type="term" value="P:RNA methylation"/>
    <property type="evidence" value="ECO:0007669"/>
    <property type="project" value="InterPro"/>
</dbReference>
<evidence type="ECO:0000259" key="7">
    <source>
        <dbReference type="PROSITE" id="PS51686"/>
    </source>
</evidence>
<dbReference type="Proteomes" id="UP000287447">
    <property type="component" value="Unassembled WGS sequence"/>
</dbReference>
<evidence type="ECO:0000256" key="3">
    <source>
        <dbReference type="ARBA" id="ARBA00022679"/>
    </source>
</evidence>
<dbReference type="Pfam" id="PF22458">
    <property type="entry name" value="RsmF-B_ferredox"/>
    <property type="match status" value="1"/>
</dbReference>
<feature type="binding site" evidence="6">
    <location>
        <position position="303"/>
    </location>
    <ligand>
        <name>S-adenosyl-L-methionine</name>
        <dbReference type="ChEBI" id="CHEBI:59789"/>
    </ligand>
</feature>
<dbReference type="InterPro" id="IPR001678">
    <property type="entry name" value="MeTrfase_RsmB-F_NOP2_dom"/>
</dbReference>
<dbReference type="PANTHER" id="PTHR22807">
    <property type="entry name" value="NOP2 YEAST -RELATED NOL1/NOP2/FMU SUN DOMAIN-CONTAINING"/>
    <property type="match status" value="1"/>
</dbReference>
<feature type="active site" description="Nucleophile" evidence="6">
    <location>
        <position position="376"/>
    </location>
</feature>
<evidence type="ECO:0000313" key="8">
    <source>
        <dbReference type="EMBL" id="RVU39585.1"/>
    </source>
</evidence>
<evidence type="ECO:0000256" key="4">
    <source>
        <dbReference type="ARBA" id="ARBA00022691"/>
    </source>
</evidence>
<keyword evidence="2 6" id="KW-0489">Methyltransferase</keyword>
<feature type="domain" description="SAM-dependent MTase RsmB/NOP-type" evidence="7">
    <location>
        <begin position="158"/>
        <end position="441"/>
    </location>
</feature>
<name>A0A3S2ZAZ7_9PROT</name>
<organism evidence="8 9">
    <name type="scientific">Hwanghaeella grinnelliae</name>
    <dbReference type="NCBI Taxonomy" id="2500179"/>
    <lineage>
        <taxon>Bacteria</taxon>
        <taxon>Pseudomonadati</taxon>
        <taxon>Pseudomonadota</taxon>
        <taxon>Alphaproteobacteria</taxon>
        <taxon>Rhodospirillales</taxon>
        <taxon>Rhodospirillaceae</taxon>
        <taxon>Hwanghaeella</taxon>
    </lineage>
</organism>
<accession>A0A3S2ZAZ7</accession>
<feature type="binding site" evidence="6">
    <location>
        <position position="323"/>
    </location>
    <ligand>
        <name>S-adenosyl-L-methionine</name>
        <dbReference type="ChEBI" id="CHEBI:59789"/>
    </ligand>
</feature>
<protein>
    <submittedName>
        <fullName evidence="8">RsmB/NOP family class I SAM-dependent RNA methyltransferase</fullName>
    </submittedName>
</protein>
<keyword evidence="9" id="KW-1185">Reference proteome</keyword>
<evidence type="ECO:0000256" key="6">
    <source>
        <dbReference type="PROSITE-ProRule" id="PRU01023"/>
    </source>
</evidence>
<comment type="caution">
    <text evidence="6">Lacks conserved residue(s) required for the propagation of feature annotation.</text>
</comment>
<dbReference type="InterPro" id="IPR029063">
    <property type="entry name" value="SAM-dependent_MTases_sf"/>
</dbReference>
<proteinExistence type="inferred from homology"/>
<reference evidence="9" key="1">
    <citation type="submission" date="2019-01" db="EMBL/GenBank/DDBJ databases">
        <title>Gri0909 isolated from a small marine red alga.</title>
        <authorList>
            <person name="Kim J."/>
            <person name="Jeong S.E."/>
            <person name="Jeon C.O."/>
        </authorList>
    </citation>
    <scope>NUCLEOTIDE SEQUENCE [LARGE SCALE GENOMIC DNA]</scope>
    <source>
        <strain evidence="9">Gri0909</strain>
    </source>
</reference>
<comment type="caution">
    <text evidence="8">The sequence shown here is derived from an EMBL/GenBank/DDBJ whole genome shotgun (WGS) entry which is preliminary data.</text>
</comment>
<dbReference type="SUPFAM" id="SSF53335">
    <property type="entry name" value="S-adenosyl-L-methionine-dependent methyltransferases"/>
    <property type="match status" value="1"/>
</dbReference>
<keyword evidence="3 6" id="KW-0808">Transferase</keyword>
<dbReference type="GO" id="GO:0003723">
    <property type="term" value="F:RNA binding"/>
    <property type="evidence" value="ECO:0007669"/>
    <property type="project" value="UniProtKB-UniRule"/>
</dbReference>
<dbReference type="Pfam" id="PF01189">
    <property type="entry name" value="Methyltr_RsmB-F"/>
    <property type="match status" value="1"/>
</dbReference>
<dbReference type="InterPro" id="IPR023267">
    <property type="entry name" value="RCMT"/>
</dbReference>
<gene>
    <name evidence="8" type="ORF">EOI86_10265</name>
</gene>
<feature type="binding site" evidence="6">
    <location>
        <position position="272"/>
    </location>
    <ligand>
        <name>S-adenosyl-L-methionine</name>
        <dbReference type="ChEBI" id="CHEBI:59789"/>
    </ligand>
</feature>
<dbReference type="AlphaFoldDB" id="A0A3S2ZAZ7"/>
<dbReference type="CDD" id="cd02440">
    <property type="entry name" value="AdoMet_MTases"/>
    <property type="match status" value="1"/>
</dbReference>
<dbReference type="GO" id="GO:0008173">
    <property type="term" value="F:RNA methyltransferase activity"/>
    <property type="evidence" value="ECO:0007669"/>
    <property type="project" value="InterPro"/>
</dbReference>
<dbReference type="InterPro" id="IPR054728">
    <property type="entry name" value="RsmB-like_ferredoxin"/>
</dbReference>
<dbReference type="PROSITE" id="PS51686">
    <property type="entry name" value="SAM_MT_RSMB_NOP"/>
    <property type="match status" value="1"/>
</dbReference>
<keyword evidence="4 6" id="KW-0949">S-adenosyl-L-methionine</keyword>
<sequence length="444" mass="48264">MKAGARLQTAIELLDEIVAQAGKPADAVISDGFRQRRFAGSKDRAAISETIYGVLRCRGQVDWWLSRSALPVDGRSRALTYAVLTSTLAEDGADIVSDFADQAEYGVTPPGPEELAWLEGIRGHGLNHPDQPVWVSANLPEWAATRFNEQFGTDWTRQAAALAAEAPVDVRINPTKADREAVAVSLAQEGIETTACALSPVGLRLARRRPLRGTRAFKDGWLEVQDEGSQLVALLTHAQPGMKVVDFCAGAGGKTLALAAGMDNKGRIVACDTSETRLNRAGERLKRAGSFIVERRVLSSARDKWVKRRSGRFDGGFDRVLVDAPCTGSGTWRRNPDQKWRLGEDDLAELTALQSEILSSAARLVAPDGRLIYATCSLLKAENEERIEAFLAERPDFFRYPIEDVWAETVGGTCPMTGGALQLTPADHDTDGFYCAVLGRKLTA</sequence>
<evidence type="ECO:0000256" key="1">
    <source>
        <dbReference type="ARBA" id="ARBA00007494"/>
    </source>
</evidence>
<evidence type="ECO:0000256" key="2">
    <source>
        <dbReference type="ARBA" id="ARBA00022603"/>
    </source>
</evidence>
<dbReference type="EMBL" id="SADE01000001">
    <property type="protein sequence ID" value="RVU39585.1"/>
    <property type="molecule type" value="Genomic_DNA"/>
</dbReference>
<dbReference type="PROSITE" id="PS01153">
    <property type="entry name" value="NOL1_NOP2_SUN"/>
    <property type="match status" value="1"/>
</dbReference>